<feature type="transmembrane region" description="Helical" evidence="7">
    <location>
        <begin position="138"/>
        <end position="160"/>
    </location>
</feature>
<dbReference type="SMART" id="SM00665">
    <property type="entry name" value="B561"/>
    <property type="match status" value="1"/>
</dbReference>
<keyword evidence="9" id="KW-1185">Reference proteome</keyword>
<protein>
    <recommendedName>
        <fullName evidence="8">Cytochrome b561 domain-containing protein</fullName>
    </recommendedName>
</protein>
<evidence type="ECO:0000259" key="8">
    <source>
        <dbReference type="PROSITE" id="PS50939"/>
    </source>
</evidence>
<gene>
    <name evidence="10" type="primary">LOC108018878</name>
</gene>
<feature type="transmembrane region" description="Helical" evidence="7">
    <location>
        <begin position="100"/>
        <end position="118"/>
    </location>
</feature>
<feature type="transmembrane region" description="Helical" evidence="7">
    <location>
        <begin position="67"/>
        <end position="88"/>
    </location>
</feature>
<evidence type="ECO:0000256" key="7">
    <source>
        <dbReference type="SAM" id="Phobius"/>
    </source>
</evidence>
<feature type="transmembrane region" description="Helical" evidence="7">
    <location>
        <begin position="12"/>
        <end position="31"/>
    </location>
</feature>
<dbReference type="Proteomes" id="UP001652628">
    <property type="component" value="Chromosome X"/>
</dbReference>
<comment type="subcellular location">
    <subcellularLocation>
        <location evidence="1">Membrane</location>
    </subcellularLocation>
</comment>
<evidence type="ECO:0000313" key="10">
    <source>
        <dbReference type="RefSeq" id="XP_016941955.3"/>
    </source>
</evidence>
<keyword evidence="5 7" id="KW-1133">Transmembrane helix</keyword>
<evidence type="ECO:0000256" key="3">
    <source>
        <dbReference type="ARBA" id="ARBA00022692"/>
    </source>
</evidence>
<feature type="transmembrane region" description="Helical" evidence="7">
    <location>
        <begin position="37"/>
        <end position="55"/>
    </location>
</feature>
<accession>A0AB39ZS78</accession>
<dbReference type="CDD" id="cd08554">
    <property type="entry name" value="Cyt_b561"/>
    <property type="match status" value="1"/>
</dbReference>
<evidence type="ECO:0000256" key="4">
    <source>
        <dbReference type="ARBA" id="ARBA00022982"/>
    </source>
</evidence>
<dbReference type="PROSITE" id="PS50939">
    <property type="entry name" value="CYTOCHROME_B561"/>
    <property type="match status" value="1"/>
</dbReference>
<dbReference type="Pfam" id="PF03188">
    <property type="entry name" value="Cytochrom_B561"/>
    <property type="match status" value="1"/>
</dbReference>
<dbReference type="Gene3D" id="1.20.120.1770">
    <property type="match status" value="1"/>
</dbReference>
<evidence type="ECO:0000256" key="2">
    <source>
        <dbReference type="ARBA" id="ARBA00022448"/>
    </source>
</evidence>
<feature type="domain" description="Cytochrome b561" evidence="8">
    <location>
        <begin position="34"/>
        <end position="233"/>
    </location>
</feature>
<keyword evidence="4" id="KW-0249">Electron transport</keyword>
<keyword evidence="3 7" id="KW-0812">Transmembrane</keyword>
<evidence type="ECO:0000256" key="6">
    <source>
        <dbReference type="ARBA" id="ARBA00023136"/>
    </source>
</evidence>
<evidence type="ECO:0000256" key="1">
    <source>
        <dbReference type="ARBA" id="ARBA00004370"/>
    </source>
</evidence>
<sequence>MSEVQNGTTEKVVIYEFAWPLLVAVFEVNLYRILLELLAHILLVVITVVVVRKTWGMDDLRSGQHALYSVVGLFWCVGEAMLVCHSWWLGDLTTKERLNLLHMVLGMVALWLGLVGIFTKSLAKSRILETHFNSKHGLCGLLGFLLIGGALVSGLVLVYISHLALHLTHRLMSMIAFIFLGCSQWFALNLGFARREWSTRKIQWLKIATLGATISVAGYEFLCLSRDIVHLLPRNWFTAIGLNVKDSLDLD</sequence>
<dbReference type="InterPro" id="IPR006593">
    <property type="entry name" value="Cyt_b561/ferric_Rdtase_TM"/>
</dbReference>
<organism evidence="9 10">
    <name type="scientific">Drosophila suzukii</name>
    <name type="common">Spotted-wing drosophila fruit fly</name>
    <dbReference type="NCBI Taxonomy" id="28584"/>
    <lineage>
        <taxon>Eukaryota</taxon>
        <taxon>Metazoa</taxon>
        <taxon>Ecdysozoa</taxon>
        <taxon>Arthropoda</taxon>
        <taxon>Hexapoda</taxon>
        <taxon>Insecta</taxon>
        <taxon>Pterygota</taxon>
        <taxon>Neoptera</taxon>
        <taxon>Endopterygota</taxon>
        <taxon>Diptera</taxon>
        <taxon>Brachycera</taxon>
        <taxon>Muscomorpha</taxon>
        <taxon>Ephydroidea</taxon>
        <taxon>Drosophilidae</taxon>
        <taxon>Drosophila</taxon>
        <taxon>Sophophora</taxon>
    </lineage>
</organism>
<name>A0AB39ZS78_DROSZ</name>
<evidence type="ECO:0000313" key="9">
    <source>
        <dbReference type="Proteomes" id="UP001652628"/>
    </source>
</evidence>
<keyword evidence="6 7" id="KW-0472">Membrane</keyword>
<dbReference type="RefSeq" id="XP_016941955.3">
    <property type="nucleotide sequence ID" value="XM_017086466.4"/>
</dbReference>
<dbReference type="AlphaFoldDB" id="A0AB39ZS78"/>
<dbReference type="GO" id="GO:0016020">
    <property type="term" value="C:membrane"/>
    <property type="evidence" value="ECO:0007669"/>
    <property type="project" value="UniProtKB-SubCell"/>
</dbReference>
<dbReference type="GeneID" id="108018878"/>
<evidence type="ECO:0000256" key="5">
    <source>
        <dbReference type="ARBA" id="ARBA00022989"/>
    </source>
</evidence>
<reference evidence="10" key="1">
    <citation type="submission" date="2025-08" db="UniProtKB">
        <authorList>
            <consortium name="RefSeq"/>
        </authorList>
    </citation>
    <scope>IDENTIFICATION</scope>
</reference>
<feature type="transmembrane region" description="Helical" evidence="7">
    <location>
        <begin position="172"/>
        <end position="192"/>
    </location>
</feature>
<keyword evidence="2" id="KW-0813">Transport</keyword>
<proteinExistence type="predicted"/>